<dbReference type="Gene3D" id="3.40.50.1820">
    <property type="entry name" value="alpha/beta hydrolase"/>
    <property type="match status" value="1"/>
</dbReference>
<keyword evidence="3" id="KW-0732">Signal</keyword>
<accession>A0A4R0YSW8</accession>
<dbReference type="AlphaFoldDB" id="A0A4R0YSW8"/>
<keyword evidence="1" id="KW-0378">Hydrolase</keyword>
<dbReference type="RefSeq" id="WP_131409875.1">
    <property type="nucleotide sequence ID" value="NZ_SJTG01000002.1"/>
</dbReference>
<evidence type="ECO:0000256" key="1">
    <source>
        <dbReference type="ARBA" id="ARBA00022801"/>
    </source>
</evidence>
<dbReference type="FunFam" id="3.40.50.1820:FF:000442">
    <property type="entry name" value="Subfamily S9C unassigned peptidase"/>
    <property type="match status" value="1"/>
</dbReference>
<evidence type="ECO:0000313" key="5">
    <source>
        <dbReference type="EMBL" id="TCI11155.1"/>
    </source>
</evidence>
<organism evidence="5 6">
    <name type="scientific">Dyella soli</name>
    <dbReference type="NCBI Taxonomy" id="522319"/>
    <lineage>
        <taxon>Bacteria</taxon>
        <taxon>Pseudomonadati</taxon>
        <taxon>Pseudomonadota</taxon>
        <taxon>Gammaproteobacteria</taxon>
        <taxon>Lysobacterales</taxon>
        <taxon>Rhodanobacteraceae</taxon>
        <taxon>Dyella</taxon>
    </lineage>
</organism>
<keyword evidence="6" id="KW-1185">Reference proteome</keyword>
<evidence type="ECO:0000256" key="2">
    <source>
        <dbReference type="SAM" id="MobiDB-lite"/>
    </source>
</evidence>
<dbReference type="GO" id="GO:0006508">
    <property type="term" value="P:proteolysis"/>
    <property type="evidence" value="ECO:0007669"/>
    <property type="project" value="InterPro"/>
</dbReference>
<dbReference type="InterPro" id="IPR001375">
    <property type="entry name" value="Peptidase_S9_cat"/>
</dbReference>
<dbReference type="Proteomes" id="UP000291822">
    <property type="component" value="Unassembled WGS sequence"/>
</dbReference>
<dbReference type="PROSITE" id="PS51257">
    <property type="entry name" value="PROKAR_LIPOPROTEIN"/>
    <property type="match status" value="1"/>
</dbReference>
<evidence type="ECO:0000256" key="3">
    <source>
        <dbReference type="SAM" id="SignalP"/>
    </source>
</evidence>
<name>A0A4R0YSW8_9GAMM</name>
<feature type="domain" description="Peptidase S9 prolyl oligopeptidase catalytic" evidence="4">
    <location>
        <begin position="460"/>
        <end position="670"/>
    </location>
</feature>
<evidence type="ECO:0000313" key="6">
    <source>
        <dbReference type="Proteomes" id="UP000291822"/>
    </source>
</evidence>
<dbReference type="InterPro" id="IPR029058">
    <property type="entry name" value="AB_hydrolase_fold"/>
</dbReference>
<reference evidence="5 6" key="1">
    <citation type="submission" date="2019-02" db="EMBL/GenBank/DDBJ databases">
        <title>Dyella amyloliquefaciens sp. nov., isolated from forest soil.</title>
        <authorList>
            <person name="Gao Z.-H."/>
            <person name="Qiu L.-H."/>
        </authorList>
    </citation>
    <scope>NUCLEOTIDE SEQUENCE [LARGE SCALE GENOMIC DNA]</scope>
    <source>
        <strain evidence="5 6">KACC 12747</strain>
    </source>
</reference>
<evidence type="ECO:0000259" key="4">
    <source>
        <dbReference type="Pfam" id="PF00326"/>
    </source>
</evidence>
<feature type="chain" id="PRO_5020666609" evidence="3">
    <location>
        <begin position="26"/>
        <end position="693"/>
    </location>
</feature>
<sequence length="693" mass="76157">MRTTKRLRLAAAVLVAFACGGSAWAQGATTGKPSLSSVPISDFVRPTDFSQVTLSPDGKYIAAVVPKTGNPHENYLAIMDGATARLLHAIPAGTNAIVANYFWGEDDRLIVSLAIHSDELDTPMLTGELFAIDPDGTHQIELFGYRAGGSHGAESIGSLIRGPERRYASAQPISTRYVDKDQILIGVYEYSHASSGSFIDIDRLNVRNGKTSQIGQSPARNAGLKADHAGQVRAAYADNDFSGQRLWIRADNDAPWQLVNEPAKSQVEITPLGFNRDNRKLYVRVTDGDRPDAIELMDMTTRQRTRLYQGKSASPGDLLPTADRQDFYAVITRDGRPGLHYFDDSSDDAHLGQALAQSFPGQLAYVSSFTRDGKRAIVRVTSDRNPGDYYLFDLNSRNAQLLVHAEPWIDPRQMRPMEPIEVPARDGITMHGFITLPAGSKPFPLVILPHGGPHGPFDSWGFDPEAQLLASRGYAVLQVNYRGSGGYGTTFQKLGYRQWGLSMQDDLTDATQWAIRQGYADPRHVCIYGASYGGYAALEGAVREPDLYKCAAGYAGVYDLRVQMDKSDTQRSDMGEAYLRLVLGTDRRDLLRRSPLSGAERIKADILLIHGEEDQRAPFKNFQEFTKALDKNGKHYQTLVEPKEGHGFYVPAHREQAYQKLLDFLGRNIGPSDAASVSDTTTNSSDAGKSSAN</sequence>
<dbReference type="SUPFAM" id="SSF53474">
    <property type="entry name" value="alpha/beta-Hydrolases"/>
    <property type="match status" value="1"/>
</dbReference>
<feature type="compositionally biased region" description="Polar residues" evidence="2">
    <location>
        <begin position="675"/>
        <end position="693"/>
    </location>
</feature>
<proteinExistence type="predicted"/>
<feature type="region of interest" description="Disordered" evidence="2">
    <location>
        <begin position="672"/>
        <end position="693"/>
    </location>
</feature>
<dbReference type="PANTHER" id="PTHR42776:SF27">
    <property type="entry name" value="DIPEPTIDYL PEPTIDASE FAMILY MEMBER 6"/>
    <property type="match status" value="1"/>
</dbReference>
<dbReference type="Pfam" id="PF00326">
    <property type="entry name" value="Peptidase_S9"/>
    <property type="match status" value="1"/>
</dbReference>
<dbReference type="EMBL" id="SJTG01000002">
    <property type="protein sequence ID" value="TCI11155.1"/>
    <property type="molecule type" value="Genomic_DNA"/>
</dbReference>
<dbReference type="PANTHER" id="PTHR42776">
    <property type="entry name" value="SERINE PEPTIDASE S9 FAMILY MEMBER"/>
    <property type="match status" value="1"/>
</dbReference>
<dbReference type="SUPFAM" id="SSF82171">
    <property type="entry name" value="DPP6 N-terminal domain-like"/>
    <property type="match status" value="1"/>
</dbReference>
<feature type="signal peptide" evidence="3">
    <location>
        <begin position="1"/>
        <end position="25"/>
    </location>
</feature>
<protein>
    <submittedName>
        <fullName evidence="5">S9 family peptidase</fullName>
    </submittedName>
</protein>
<gene>
    <name evidence="5" type="ORF">EZM97_20300</name>
</gene>
<comment type="caution">
    <text evidence="5">The sequence shown here is derived from an EMBL/GenBank/DDBJ whole genome shotgun (WGS) entry which is preliminary data.</text>
</comment>
<dbReference type="GO" id="GO:0004252">
    <property type="term" value="F:serine-type endopeptidase activity"/>
    <property type="evidence" value="ECO:0007669"/>
    <property type="project" value="TreeGrafter"/>
</dbReference>